<dbReference type="AlphaFoldDB" id="A0A839TB51"/>
<name>A0A839TB51_9GAMM</name>
<proteinExistence type="predicted"/>
<accession>A0A839TB51</accession>
<dbReference type="Proteomes" id="UP000588111">
    <property type="component" value="Unassembled WGS sequence"/>
</dbReference>
<evidence type="ECO:0000313" key="3">
    <source>
        <dbReference type="Proteomes" id="UP000588111"/>
    </source>
</evidence>
<evidence type="ECO:0000256" key="1">
    <source>
        <dbReference type="SAM" id="Phobius"/>
    </source>
</evidence>
<keyword evidence="1" id="KW-0472">Membrane</keyword>
<gene>
    <name evidence="2" type="ORF">FHS24_000651</name>
</gene>
<keyword evidence="1" id="KW-1133">Transmembrane helix</keyword>
<feature type="transmembrane region" description="Helical" evidence="1">
    <location>
        <begin position="20"/>
        <end position="42"/>
    </location>
</feature>
<sequence>MKAYEELARVIIFQVLGARYLVKTGYTAVVAIISIVNIVRIIDGIDSGNSGDKLILKLFGA</sequence>
<dbReference type="RefSeq" id="WP_183618609.1">
    <property type="nucleotide sequence ID" value="NZ_CAJHAH010000002.1"/>
</dbReference>
<comment type="caution">
    <text evidence="2">The sequence shown here is derived from an EMBL/GenBank/DDBJ whole genome shotgun (WGS) entry which is preliminary data.</text>
</comment>
<dbReference type="EMBL" id="JACHXL010000001">
    <property type="protein sequence ID" value="MBB3106160.1"/>
    <property type="molecule type" value="Genomic_DNA"/>
</dbReference>
<keyword evidence="1" id="KW-0812">Transmembrane</keyword>
<reference evidence="2 3" key="1">
    <citation type="submission" date="2020-08" db="EMBL/GenBank/DDBJ databases">
        <title>Genomic Encyclopedia of Type Strains, Phase III (KMG-III): the genomes of soil and plant-associated and newly described type strains.</title>
        <authorList>
            <person name="Whitman W."/>
        </authorList>
    </citation>
    <scope>NUCLEOTIDE SEQUENCE [LARGE SCALE GENOMIC DNA]</scope>
    <source>
        <strain evidence="2 3">CECT 5885</strain>
    </source>
</reference>
<protein>
    <submittedName>
        <fullName evidence="2">Uncharacterized protein</fullName>
    </submittedName>
</protein>
<keyword evidence="3" id="KW-1185">Reference proteome</keyword>
<evidence type="ECO:0000313" key="2">
    <source>
        <dbReference type="EMBL" id="MBB3106160.1"/>
    </source>
</evidence>
<organism evidence="2 3">
    <name type="scientific">Psychrobacter luti</name>
    <dbReference type="NCBI Taxonomy" id="198481"/>
    <lineage>
        <taxon>Bacteria</taxon>
        <taxon>Pseudomonadati</taxon>
        <taxon>Pseudomonadota</taxon>
        <taxon>Gammaproteobacteria</taxon>
        <taxon>Moraxellales</taxon>
        <taxon>Moraxellaceae</taxon>
        <taxon>Psychrobacter</taxon>
    </lineage>
</organism>